<dbReference type="AlphaFoldDB" id="A0AA47MAC5"/>
<dbReference type="PROSITE" id="PS51530">
    <property type="entry name" value="CYSTATIN_FETUIN_B"/>
    <property type="match status" value="1"/>
</dbReference>
<feature type="signal peptide" evidence="5">
    <location>
        <begin position="1"/>
        <end position="18"/>
    </location>
</feature>
<feature type="compositionally biased region" description="Basic residues" evidence="4">
    <location>
        <begin position="373"/>
        <end position="399"/>
    </location>
</feature>
<keyword evidence="8" id="KW-1185">Reference proteome</keyword>
<dbReference type="EMBL" id="JAOPHQ010005159">
    <property type="protein sequence ID" value="KAK0136429.1"/>
    <property type="molecule type" value="Genomic_DNA"/>
</dbReference>
<dbReference type="CDD" id="cd00042">
    <property type="entry name" value="CY"/>
    <property type="match status" value="1"/>
</dbReference>
<dbReference type="Proteomes" id="UP001174136">
    <property type="component" value="Unassembled WGS sequence"/>
</dbReference>
<evidence type="ECO:0000256" key="2">
    <source>
        <dbReference type="ARBA" id="ARBA00023157"/>
    </source>
</evidence>
<feature type="chain" id="PRO_5041451620" evidence="5">
    <location>
        <begin position="19"/>
        <end position="674"/>
    </location>
</feature>
<feature type="domain" description="Cystatin fetuin-B-type" evidence="6">
    <location>
        <begin position="143"/>
        <end position="249"/>
    </location>
</feature>
<dbReference type="InterPro" id="IPR000010">
    <property type="entry name" value="Cystatin_dom"/>
</dbReference>
<evidence type="ECO:0000256" key="3">
    <source>
        <dbReference type="ARBA" id="ARBA00023180"/>
    </source>
</evidence>
<dbReference type="GO" id="GO:0004869">
    <property type="term" value="F:cysteine-type endopeptidase inhibitor activity"/>
    <property type="evidence" value="ECO:0007669"/>
    <property type="project" value="InterPro"/>
</dbReference>
<dbReference type="Pfam" id="PF00031">
    <property type="entry name" value="Cystatin"/>
    <property type="match status" value="1"/>
</dbReference>
<evidence type="ECO:0000256" key="4">
    <source>
        <dbReference type="SAM" id="MobiDB-lite"/>
    </source>
</evidence>
<evidence type="ECO:0000256" key="1">
    <source>
        <dbReference type="ARBA" id="ARBA00022729"/>
    </source>
</evidence>
<feature type="compositionally biased region" description="Basic and acidic residues" evidence="4">
    <location>
        <begin position="315"/>
        <end position="327"/>
    </location>
</feature>
<feature type="compositionally biased region" description="Basic and acidic residues" evidence="4">
    <location>
        <begin position="334"/>
        <end position="372"/>
    </location>
</feature>
<evidence type="ECO:0000313" key="8">
    <source>
        <dbReference type="Proteomes" id="UP001174136"/>
    </source>
</evidence>
<dbReference type="Gene3D" id="3.10.450.10">
    <property type="match status" value="3"/>
</dbReference>
<dbReference type="GO" id="GO:0005576">
    <property type="term" value="C:extracellular region"/>
    <property type="evidence" value="ECO:0007669"/>
    <property type="project" value="TreeGrafter"/>
</dbReference>
<evidence type="ECO:0000256" key="5">
    <source>
        <dbReference type="SAM" id="SignalP"/>
    </source>
</evidence>
<feature type="compositionally biased region" description="Basic and acidic residues" evidence="4">
    <location>
        <begin position="274"/>
        <end position="294"/>
    </location>
</feature>
<feature type="region of interest" description="Disordered" evidence="4">
    <location>
        <begin position="274"/>
        <end position="402"/>
    </location>
</feature>
<dbReference type="InterPro" id="IPR046350">
    <property type="entry name" value="Cystatin_sf"/>
</dbReference>
<accession>A0AA47MAC5</accession>
<proteinExistence type="predicted"/>
<keyword evidence="3" id="KW-0325">Glycoprotein</keyword>
<gene>
    <name evidence="7" type="primary">FETUB_0</name>
    <name evidence="7" type="ORF">N1851_027670</name>
</gene>
<keyword evidence="2" id="KW-1015">Disulfide bond</keyword>
<dbReference type="InterPro" id="IPR050735">
    <property type="entry name" value="Kininogen_Fetuin_HRG"/>
</dbReference>
<name>A0AA47MAC5_MERPO</name>
<evidence type="ECO:0000259" key="6">
    <source>
        <dbReference type="PROSITE" id="PS51530"/>
    </source>
</evidence>
<dbReference type="InterPro" id="IPR025764">
    <property type="entry name" value="Cystatin_Fetuin_B"/>
</dbReference>
<feature type="compositionally biased region" description="Basic residues" evidence="4">
    <location>
        <begin position="304"/>
        <end position="314"/>
    </location>
</feature>
<dbReference type="PANTHER" id="PTHR13814:SF10">
    <property type="entry name" value="FETUIN-B"/>
    <property type="match status" value="1"/>
</dbReference>
<evidence type="ECO:0000313" key="7">
    <source>
        <dbReference type="EMBL" id="KAK0136429.1"/>
    </source>
</evidence>
<keyword evidence="1 5" id="KW-0732">Signal</keyword>
<sequence>MKFLALLSLACVFCVALAAPIEEEGVKTGSCADNFTLSAAGLAIREINKDRRDGYVLALHRLANVNQMIHAETGVVFYLLMDVVETDCHVLSKKDSKSCQIRGSEAVYGQCRAAIYINRPQRIVRLYKYKCLIRPISPAQVVAICPDCPTSISKSSANIAKTVSLSLDKFNKESSVANRFNLLEVTRAVSQGGMMEYYGAEYIIQESSCANNDTTTEKCPPMDCEFAHKGFCKGSLYIREDETVEVDCEIYEPESAEEQKKLHLLGGEADHSHAEAAEPHDHTHAHDHAGDHTKGRAQAGHVHGAGHSHGGGKQHTHEDGTAHDHDHVHAHHAAAHDHAADRPNQHHNYEHDGAAHTHTHDHDHDLALDHDHKHQHLHAHEHHHHHHHPEQAKPPHHHHPEGMVILLPSMDTPTTFPTAGVPLPAVPKGEGEPTIVPFPTAVAADCPSAANPEATNALVNAAFAADPEFKYPLYTGLPFPWGENRTVDVLETKCHVTSRKPWKRCEVRSFFDISFCKFCAHAQCPDCATPDRLDDPIVTDTTKLSLQRFNAGITLANRFSLQDITRASSQVDIERNTHLCSGPFPLLIQSLEGPKYHVEFSIQDTVCSKEAVCTQSASSTGPEVPETPEVTLCENINKPARLNGEPTATATDRRPATDRTSGVRYRRYVRLPVE</sequence>
<dbReference type="PANTHER" id="PTHR13814">
    <property type="entry name" value="FETUIN"/>
    <property type="match status" value="1"/>
</dbReference>
<organism evidence="7 8">
    <name type="scientific">Merluccius polli</name>
    <name type="common">Benguela hake</name>
    <name type="synonym">Merluccius cadenati</name>
    <dbReference type="NCBI Taxonomy" id="89951"/>
    <lineage>
        <taxon>Eukaryota</taxon>
        <taxon>Metazoa</taxon>
        <taxon>Chordata</taxon>
        <taxon>Craniata</taxon>
        <taxon>Vertebrata</taxon>
        <taxon>Euteleostomi</taxon>
        <taxon>Actinopterygii</taxon>
        <taxon>Neopterygii</taxon>
        <taxon>Teleostei</taxon>
        <taxon>Neoteleostei</taxon>
        <taxon>Acanthomorphata</taxon>
        <taxon>Zeiogadaria</taxon>
        <taxon>Gadariae</taxon>
        <taxon>Gadiformes</taxon>
        <taxon>Gadoidei</taxon>
        <taxon>Merlucciidae</taxon>
        <taxon>Merluccius</taxon>
    </lineage>
</organism>
<feature type="region of interest" description="Disordered" evidence="4">
    <location>
        <begin position="639"/>
        <end position="661"/>
    </location>
</feature>
<reference evidence="7" key="1">
    <citation type="journal article" date="2023" name="Front. Mar. Sci.">
        <title>A new Merluccius polli reference genome to investigate the effects of global change in West African waters.</title>
        <authorList>
            <person name="Mateo J.L."/>
            <person name="Blanco-Fernandez C."/>
            <person name="Garcia-Vazquez E."/>
            <person name="Machado-Schiaffino G."/>
        </authorList>
    </citation>
    <scope>NUCLEOTIDE SEQUENCE</scope>
    <source>
        <strain evidence="7">C29</strain>
        <tissue evidence="7">Fin</tissue>
    </source>
</reference>
<dbReference type="SUPFAM" id="SSF54403">
    <property type="entry name" value="Cystatin/monellin"/>
    <property type="match status" value="3"/>
</dbReference>
<protein>
    <submittedName>
        <fullName evidence="7">Fetuin-B</fullName>
    </submittedName>
</protein>
<comment type="caution">
    <text evidence="7">The sequence shown here is derived from an EMBL/GenBank/DDBJ whole genome shotgun (WGS) entry which is preliminary data.</text>
</comment>